<keyword evidence="1 3" id="KW-0238">DNA-binding</keyword>
<accession>A0A2Z5ZKU4</accession>
<dbReference type="CDD" id="cd04496">
    <property type="entry name" value="SSB_OBF"/>
    <property type="match status" value="1"/>
</dbReference>
<dbReference type="Proteomes" id="UP000270034">
    <property type="component" value="Chromosome"/>
</dbReference>
<dbReference type="Gene3D" id="2.40.50.140">
    <property type="entry name" value="Nucleic acid-binding proteins"/>
    <property type="match status" value="1"/>
</dbReference>
<proteinExistence type="predicted"/>
<dbReference type="Pfam" id="PF00436">
    <property type="entry name" value="SSB"/>
    <property type="match status" value="1"/>
</dbReference>
<dbReference type="InterPro" id="IPR011344">
    <property type="entry name" value="ssDNA-bd"/>
</dbReference>
<gene>
    <name evidence="6" type="ORF">AcetOrient_orf04416</name>
</gene>
<dbReference type="NCBIfam" id="TIGR00621">
    <property type="entry name" value="ssb"/>
    <property type="match status" value="1"/>
</dbReference>
<keyword evidence="2" id="KW-0233">DNA recombination</keyword>
<dbReference type="AlphaFoldDB" id="A0A2Z5ZKU4"/>
<organism evidence="6 7">
    <name type="scientific">Acetobacter orientalis</name>
    <dbReference type="NCBI Taxonomy" id="146474"/>
    <lineage>
        <taxon>Bacteria</taxon>
        <taxon>Pseudomonadati</taxon>
        <taxon>Pseudomonadota</taxon>
        <taxon>Alphaproteobacteria</taxon>
        <taxon>Acetobacterales</taxon>
        <taxon>Acetobacteraceae</taxon>
        <taxon>Acetobacter</taxon>
    </lineage>
</organism>
<dbReference type="PROSITE" id="PS50935">
    <property type="entry name" value="SSB"/>
    <property type="match status" value="1"/>
</dbReference>
<evidence type="ECO:0000256" key="1">
    <source>
        <dbReference type="ARBA" id="ARBA00023125"/>
    </source>
</evidence>
<evidence type="ECO:0000313" key="6">
    <source>
        <dbReference type="EMBL" id="BBC81258.1"/>
    </source>
</evidence>
<dbReference type="GO" id="GO:0006260">
    <property type="term" value="P:DNA replication"/>
    <property type="evidence" value="ECO:0007669"/>
    <property type="project" value="InterPro"/>
</dbReference>
<dbReference type="InterPro" id="IPR000424">
    <property type="entry name" value="Primosome_PriB/ssb"/>
</dbReference>
<sequence length="97" mass="11069">MADVAERFLRKGRKVYLEGALQTRKWTDQSGQERFTTEVIVERFRGELVLLDSRADNEGGQSNQHPQQREQPRQQVGYGQQSNGWGGSSDLDDSIPF</sequence>
<dbReference type="InterPro" id="IPR012340">
    <property type="entry name" value="NA-bd_OB-fold"/>
</dbReference>
<name>A0A2Z5ZKU4_9PROT</name>
<evidence type="ECO:0000256" key="3">
    <source>
        <dbReference type="PROSITE-ProRule" id="PRU00252"/>
    </source>
</evidence>
<evidence type="ECO:0000256" key="4">
    <source>
        <dbReference type="RuleBase" id="RU000524"/>
    </source>
</evidence>
<dbReference type="GO" id="GO:0006310">
    <property type="term" value="P:DNA recombination"/>
    <property type="evidence" value="ECO:0007669"/>
    <property type="project" value="UniProtKB-KW"/>
</dbReference>
<dbReference type="PIRSF" id="PIRSF002070">
    <property type="entry name" value="SSB"/>
    <property type="match status" value="1"/>
</dbReference>
<evidence type="ECO:0000256" key="2">
    <source>
        <dbReference type="ARBA" id="ARBA00023172"/>
    </source>
</evidence>
<protein>
    <recommendedName>
        <fullName evidence="4">Single-stranded DNA-binding protein</fullName>
    </recommendedName>
</protein>
<feature type="region of interest" description="Disordered" evidence="5">
    <location>
        <begin position="52"/>
        <end position="97"/>
    </location>
</feature>
<dbReference type="GO" id="GO:0003697">
    <property type="term" value="F:single-stranded DNA binding"/>
    <property type="evidence" value="ECO:0007669"/>
    <property type="project" value="InterPro"/>
</dbReference>
<evidence type="ECO:0000313" key="7">
    <source>
        <dbReference type="Proteomes" id="UP000270034"/>
    </source>
</evidence>
<dbReference type="EMBL" id="AP018515">
    <property type="protein sequence ID" value="BBC81258.1"/>
    <property type="molecule type" value="Genomic_DNA"/>
</dbReference>
<dbReference type="KEGG" id="aot:AcetOri_orf04416"/>
<reference evidence="6 7" key="1">
    <citation type="submission" date="2018-02" db="EMBL/GenBank/DDBJ databases">
        <title>Acetobacter orientalis genome.</title>
        <authorList>
            <person name="Nakashima N."/>
            <person name="Tamura T."/>
        </authorList>
    </citation>
    <scope>NUCLEOTIDE SEQUENCE [LARGE SCALE GENOMIC DNA]</scope>
    <source>
        <strain evidence="6 7">FAN1</strain>
    </source>
</reference>
<dbReference type="SUPFAM" id="SSF50249">
    <property type="entry name" value="Nucleic acid-binding proteins"/>
    <property type="match status" value="1"/>
</dbReference>
<evidence type="ECO:0000256" key="5">
    <source>
        <dbReference type="SAM" id="MobiDB-lite"/>
    </source>
</evidence>